<evidence type="ECO:0000256" key="1">
    <source>
        <dbReference type="ARBA" id="ARBA00004123"/>
    </source>
</evidence>
<evidence type="ECO:0000259" key="9">
    <source>
        <dbReference type="PROSITE" id="PS50217"/>
    </source>
</evidence>
<evidence type="ECO:0000256" key="6">
    <source>
        <dbReference type="ARBA" id="ARBA00023242"/>
    </source>
</evidence>
<feature type="compositionally biased region" description="Low complexity" evidence="8">
    <location>
        <begin position="397"/>
        <end position="414"/>
    </location>
</feature>
<dbReference type="InterPro" id="IPR046347">
    <property type="entry name" value="bZIP_sf"/>
</dbReference>
<dbReference type="Pfam" id="PF00170">
    <property type="entry name" value="bZIP_1"/>
    <property type="match status" value="1"/>
</dbReference>
<accession>A0A9P3PLP4</accession>
<dbReference type="GO" id="GO:0003677">
    <property type="term" value="F:DNA binding"/>
    <property type="evidence" value="ECO:0007669"/>
    <property type="project" value="UniProtKB-KW"/>
</dbReference>
<dbReference type="GO" id="GO:0003700">
    <property type="term" value="F:DNA-binding transcription factor activity"/>
    <property type="evidence" value="ECO:0007669"/>
    <property type="project" value="InterPro"/>
</dbReference>
<keyword evidence="4" id="KW-0238">DNA-binding</keyword>
<evidence type="ECO:0000313" key="10">
    <source>
        <dbReference type="EMBL" id="GLB37728.1"/>
    </source>
</evidence>
<keyword evidence="5" id="KW-0804">Transcription</keyword>
<sequence length="548" mass="57608">MSQIIASDAPLLSPIADSAPWDAPYAPTYDAFAHYYIPASPSSSASTSPATTSRMLKMRMSPDSASESEQQLCLPTHQVFDFPEQVAPAPTSAPQQQERLSISINPSAVAASMAAKRTASPAPTVPKKPRAAGERISSKDFVPPDVSGLSKREARLVKNRAAAFLSRQRKREEFEQMEIRVAELEQENARLLALTQTGSSGASKDSELASEVERLKAQLAAAKERERQLSAELISKSQQAAIASNPSNIKVEEASDPQIPLSTASRSSAPSATKSGASLGLMQVLLCALPTLLSMPMNSAVPKSFALPDAPLPAAPAAFDFNSYLPSDYDWSRATGNSPMDLDDLDMSSTLSATTSQKLEFSTAGAPLDADNGLNSLDISFDALPADNGKIRVRIHPSSSASSRATSPGLSSGSESKGDIASWSPESDPTVEPSFSPQSFTSSSSLSTLSSSSLSSSSSYLSPPSPKGDPFLGVGASSDYTMPYSHDMSDMFGQMDDSLSGGSDFGQDVGYGSETSVGDSGAKRRVRIALKSLPHAGGEGGEWEVQIC</sequence>
<dbReference type="PROSITE" id="PS50217">
    <property type="entry name" value="BZIP"/>
    <property type="match status" value="1"/>
</dbReference>
<dbReference type="Proteomes" id="UP001063166">
    <property type="component" value="Unassembled WGS sequence"/>
</dbReference>
<feature type="region of interest" description="Disordered" evidence="8">
    <location>
        <begin position="39"/>
        <end position="71"/>
    </location>
</feature>
<evidence type="ECO:0000256" key="2">
    <source>
        <dbReference type="ARBA" id="ARBA00007163"/>
    </source>
</evidence>
<organism evidence="10 11">
    <name type="scientific">Lyophyllum shimeji</name>
    <name type="common">Hon-shimeji</name>
    <name type="synonym">Tricholoma shimeji</name>
    <dbReference type="NCBI Taxonomy" id="47721"/>
    <lineage>
        <taxon>Eukaryota</taxon>
        <taxon>Fungi</taxon>
        <taxon>Dikarya</taxon>
        <taxon>Basidiomycota</taxon>
        <taxon>Agaricomycotina</taxon>
        <taxon>Agaricomycetes</taxon>
        <taxon>Agaricomycetidae</taxon>
        <taxon>Agaricales</taxon>
        <taxon>Tricholomatineae</taxon>
        <taxon>Lyophyllaceae</taxon>
        <taxon>Lyophyllum</taxon>
    </lineage>
</organism>
<comment type="similarity">
    <text evidence="2">Belongs to the bZIP family.</text>
</comment>
<feature type="coiled-coil region" evidence="7">
    <location>
        <begin position="167"/>
        <end position="232"/>
    </location>
</feature>
<evidence type="ECO:0000256" key="7">
    <source>
        <dbReference type="SAM" id="Coils"/>
    </source>
</evidence>
<dbReference type="SUPFAM" id="SSF57959">
    <property type="entry name" value="Leucine zipper domain"/>
    <property type="match status" value="1"/>
</dbReference>
<dbReference type="Gene3D" id="1.20.5.170">
    <property type="match status" value="1"/>
</dbReference>
<feature type="domain" description="BZIP" evidence="9">
    <location>
        <begin position="149"/>
        <end position="191"/>
    </location>
</feature>
<keyword evidence="11" id="KW-1185">Reference proteome</keyword>
<dbReference type="PANTHER" id="PTHR47416:SF8">
    <property type="entry name" value="BASIC-LEUCINE ZIPPER TRANSCRIPTION FACTOR E-RELATED"/>
    <property type="match status" value="1"/>
</dbReference>
<reference evidence="10" key="1">
    <citation type="submission" date="2022-07" db="EMBL/GenBank/DDBJ databases">
        <title>The genome of Lyophyllum shimeji provides insight into the initial evolution of ectomycorrhizal fungal genome.</title>
        <authorList>
            <person name="Kobayashi Y."/>
            <person name="Shibata T."/>
            <person name="Hirakawa H."/>
            <person name="Shigenobu S."/>
            <person name="Nishiyama T."/>
            <person name="Yamada A."/>
            <person name="Hasebe M."/>
            <person name="Kawaguchi M."/>
        </authorList>
    </citation>
    <scope>NUCLEOTIDE SEQUENCE</scope>
    <source>
        <strain evidence="10">AT787</strain>
    </source>
</reference>
<comment type="caution">
    <text evidence="10">The sequence shown here is derived from an EMBL/GenBank/DDBJ whole genome shotgun (WGS) entry which is preliminary data.</text>
</comment>
<dbReference type="EMBL" id="BRPK01000004">
    <property type="protein sequence ID" value="GLB37728.1"/>
    <property type="molecule type" value="Genomic_DNA"/>
</dbReference>
<dbReference type="InterPro" id="IPR004827">
    <property type="entry name" value="bZIP"/>
</dbReference>
<evidence type="ECO:0000256" key="3">
    <source>
        <dbReference type="ARBA" id="ARBA00023015"/>
    </source>
</evidence>
<keyword evidence="6" id="KW-0539">Nucleus</keyword>
<dbReference type="GO" id="GO:0005634">
    <property type="term" value="C:nucleus"/>
    <property type="evidence" value="ECO:0007669"/>
    <property type="project" value="UniProtKB-SubCell"/>
</dbReference>
<feature type="compositionally biased region" description="Low complexity" evidence="8">
    <location>
        <begin position="433"/>
        <end position="447"/>
    </location>
</feature>
<evidence type="ECO:0000313" key="11">
    <source>
        <dbReference type="Proteomes" id="UP001063166"/>
    </source>
</evidence>
<name>A0A9P3PLP4_LYOSH</name>
<feature type="region of interest" description="Disordered" evidence="8">
    <location>
        <begin position="395"/>
        <end position="447"/>
    </location>
</feature>
<keyword evidence="7" id="KW-0175">Coiled coil</keyword>
<feature type="compositionally biased region" description="Low complexity" evidence="8">
    <location>
        <begin position="39"/>
        <end position="53"/>
    </location>
</feature>
<dbReference type="CDD" id="cd14812">
    <property type="entry name" value="bZIP_u3"/>
    <property type="match status" value="1"/>
</dbReference>
<dbReference type="OrthoDB" id="674948at2759"/>
<protein>
    <submittedName>
        <fullName evidence="10">BZIP transcription factor</fullName>
    </submittedName>
</protein>
<proteinExistence type="inferred from homology"/>
<keyword evidence="3" id="KW-0805">Transcription regulation</keyword>
<dbReference type="AlphaFoldDB" id="A0A9P3PLP4"/>
<evidence type="ECO:0000256" key="8">
    <source>
        <dbReference type="SAM" id="MobiDB-lite"/>
    </source>
</evidence>
<feature type="region of interest" description="Disordered" evidence="8">
    <location>
        <begin position="455"/>
        <end position="474"/>
    </location>
</feature>
<gene>
    <name evidence="10" type="ORF">LshimejAT787_0407790</name>
</gene>
<evidence type="ECO:0000256" key="5">
    <source>
        <dbReference type="ARBA" id="ARBA00023163"/>
    </source>
</evidence>
<dbReference type="SMART" id="SM00338">
    <property type="entry name" value="BRLZ"/>
    <property type="match status" value="1"/>
</dbReference>
<dbReference type="PANTHER" id="PTHR47416">
    <property type="entry name" value="BASIC-LEUCINE ZIPPER TRANSCRIPTION FACTOR F-RELATED"/>
    <property type="match status" value="1"/>
</dbReference>
<evidence type="ECO:0000256" key="4">
    <source>
        <dbReference type="ARBA" id="ARBA00023125"/>
    </source>
</evidence>
<feature type="region of interest" description="Disordered" evidence="8">
    <location>
        <begin position="116"/>
        <end position="147"/>
    </location>
</feature>
<comment type="subcellular location">
    <subcellularLocation>
        <location evidence="1">Nucleus</location>
    </subcellularLocation>
</comment>